<evidence type="ECO:0000313" key="2">
    <source>
        <dbReference type="Proteomes" id="UP001497600"/>
    </source>
</evidence>
<organism evidence="1 2">
    <name type="scientific">[Candida] anglica</name>
    <dbReference type="NCBI Taxonomy" id="148631"/>
    <lineage>
        <taxon>Eukaryota</taxon>
        <taxon>Fungi</taxon>
        <taxon>Dikarya</taxon>
        <taxon>Ascomycota</taxon>
        <taxon>Saccharomycotina</taxon>
        <taxon>Pichiomycetes</taxon>
        <taxon>Debaryomycetaceae</taxon>
        <taxon>Kurtzmaniella</taxon>
    </lineage>
</organism>
<accession>A0ABP0EFJ3</accession>
<gene>
    <name evidence="1" type="ORF">CAAN4_F11452</name>
</gene>
<reference evidence="1 2" key="1">
    <citation type="submission" date="2024-01" db="EMBL/GenBank/DDBJ databases">
        <authorList>
            <consortium name="Genoscope - CEA"/>
            <person name="William W."/>
        </authorList>
    </citation>
    <scope>NUCLEOTIDE SEQUENCE [LARGE SCALE GENOMIC DNA]</scope>
    <source>
        <strain evidence="1 2">29B2s-10</strain>
    </source>
</reference>
<dbReference type="Proteomes" id="UP001497600">
    <property type="component" value="Chromosome F"/>
</dbReference>
<evidence type="ECO:0000313" key="1">
    <source>
        <dbReference type="EMBL" id="CAK7913378.1"/>
    </source>
</evidence>
<protein>
    <submittedName>
        <fullName evidence="1">Uncharacterized protein</fullName>
    </submittedName>
</protein>
<name>A0ABP0EFJ3_9ASCO</name>
<dbReference type="EMBL" id="OZ004258">
    <property type="protein sequence ID" value="CAK7913378.1"/>
    <property type="molecule type" value="Genomic_DNA"/>
</dbReference>
<sequence length="333" mass="36948">MDAIQGYSSGEEIEKEHLDVDEPTEQPVTQPHQPASLDIYSQNFIYNTSAMHSIFAYIPWRPSISTTNTLKKLSQRIITHITKTHPESSSHYKWHFIGTPNASDSGTYSITNKHNLASFHITLGPNIRGPAYKIDMLLANIKRGVRDMKLPREIIGADGTEQARKSKLNNLLGLTSGKSDGVQGGRSDIALTMEPTLHIFRNKTTGNLFVTGVLSTAGKQGLFLRTVHEIIQDNIALLSLGQGSKMPNWHISFVVGEYKGVKVDGMKGNSGSNKQGDDLVGVLDVDITDVVKDLRIHIDKIEITHKGALRDCEEVKFPVNATRVRKRPFIEKK</sequence>
<keyword evidence="2" id="KW-1185">Reference proteome</keyword>
<proteinExistence type="predicted"/>